<evidence type="ECO:0000256" key="3">
    <source>
        <dbReference type="ARBA" id="ARBA00022845"/>
    </source>
</evidence>
<dbReference type="PANTHER" id="PTHR33175:SF2">
    <property type="entry name" value="INTEGRATION HOST FACTOR SUBUNIT ALPHA"/>
    <property type="match status" value="1"/>
</dbReference>
<sequence length="107" mass="12284">MTITKKDLANHLWEVGGWTHPQAEQFVDAFFEHMRAAIITESELKLSGFGRFTVRAKSSRPGRNPKTGQPYEIKARRVVTFSASALLRAKSNQIFPYSRRLRHKTPQ</sequence>
<evidence type="ECO:0000313" key="9">
    <source>
        <dbReference type="EMBL" id="PZD81252.1"/>
    </source>
</evidence>
<dbReference type="AlphaFoldDB" id="A0A2W1KFU5"/>
<keyword evidence="4" id="KW-0805">Transcription regulation</keyword>
<keyword evidence="7" id="KW-0233">DNA recombination</keyword>
<dbReference type="InterPro" id="IPR020816">
    <property type="entry name" value="Histone-like_DNA-bd_CS"/>
</dbReference>
<dbReference type="GO" id="GO:0003677">
    <property type="term" value="F:DNA binding"/>
    <property type="evidence" value="ECO:0007669"/>
    <property type="project" value="UniProtKB-KW"/>
</dbReference>
<dbReference type="GO" id="GO:0030527">
    <property type="term" value="F:structural constituent of chromatin"/>
    <property type="evidence" value="ECO:0007669"/>
    <property type="project" value="InterPro"/>
</dbReference>
<gene>
    <name evidence="9" type="ORF">DN052_08190</name>
</gene>
<dbReference type="Proteomes" id="UP000248886">
    <property type="component" value="Unassembled WGS sequence"/>
</dbReference>
<comment type="caution">
    <text evidence="9">The sequence shown here is derived from an EMBL/GenBank/DDBJ whole genome shotgun (WGS) entry which is preliminary data.</text>
</comment>
<keyword evidence="5" id="KW-0238">DNA-binding</keyword>
<dbReference type="PANTHER" id="PTHR33175">
    <property type="entry name" value="DNA-BINDING PROTEIN HU"/>
    <property type="match status" value="1"/>
</dbReference>
<keyword evidence="3" id="KW-0810">Translation regulation</keyword>
<dbReference type="SUPFAM" id="SSF47729">
    <property type="entry name" value="IHF-like DNA-binding proteins"/>
    <property type="match status" value="1"/>
</dbReference>
<evidence type="ECO:0000256" key="2">
    <source>
        <dbReference type="ARBA" id="ARBA00018329"/>
    </source>
</evidence>
<evidence type="ECO:0000256" key="7">
    <source>
        <dbReference type="ARBA" id="ARBA00023172"/>
    </source>
</evidence>
<evidence type="ECO:0000256" key="6">
    <source>
        <dbReference type="ARBA" id="ARBA00023163"/>
    </source>
</evidence>
<dbReference type="SMART" id="SM00411">
    <property type="entry name" value="BHL"/>
    <property type="match status" value="1"/>
</dbReference>
<dbReference type="OrthoDB" id="9797747at2"/>
<evidence type="ECO:0000256" key="8">
    <source>
        <dbReference type="RuleBase" id="RU003939"/>
    </source>
</evidence>
<reference evidence="9 10" key="1">
    <citation type="submission" date="2018-06" db="EMBL/GenBank/DDBJ databases">
        <title>Draft sequence of Acidithiobacillus ferrooxidans CCM 4253.</title>
        <authorList>
            <person name="Moya-Beltran A."/>
            <person name="Castro M."/>
            <person name="Covarrubias P.C."/>
            <person name="Issotta F."/>
            <person name="Janiczek O."/>
            <person name="Mandl M."/>
            <person name="Kucera J."/>
            <person name="Quatrini R."/>
        </authorList>
    </citation>
    <scope>NUCLEOTIDE SEQUENCE [LARGE SCALE GENOMIC DNA]</scope>
    <source>
        <strain evidence="9 10">CCM 4253</strain>
    </source>
</reference>
<dbReference type="GO" id="GO:0006355">
    <property type="term" value="P:regulation of DNA-templated transcription"/>
    <property type="evidence" value="ECO:0007669"/>
    <property type="project" value="InterPro"/>
</dbReference>
<dbReference type="GO" id="GO:0009893">
    <property type="term" value="P:positive regulation of metabolic process"/>
    <property type="evidence" value="ECO:0007669"/>
    <property type="project" value="UniProtKB-ARBA"/>
</dbReference>
<dbReference type="PRINTS" id="PR01727">
    <property type="entry name" value="DNABINDINGHU"/>
</dbReference>
<evidence type="ECO:0000313" key="10">
    <source>
        <dbReference type="Proteomes" id="UP000248886"/>
    </source>
</evidence>
<evidence type="ECO:0000256" key="1">
    <source>
        <dbReference type="ARBA" id="ARBA00010529"/>
    </source>
</evidence>
<evidence type="ECO:0000256" key="5">
    <source>
        <dbReference type="ARBA" id="ARBA00023125"/>
    </source>
</evidence>
<proteinExistence type="inferred from homology"/>
<dbReference type="InterPro" id="IPR010992">
    <property type="entry name" value="IHF-like_DNA-bd_dom_sf"/>
</dbReference>
<dbReference type="GO" id="GO:0006310">
    <property type="term" value="P:DNA recombination"/>
    <property type="evidence" value="ECO:0007669"/>
    <property type="project" value="UniProtKB-KW"/>
</dbReference>
<organism evidence="9 10">
    <name type="scientific">Acidithiobacillus ferrooxidans</name>
    <name type="common">Thiobacillus ferrooxidans</name>
    <dbReference type="NCBI Taxonomy" id="920"/>
    <lineage>
        <taxon>Bacteria</taxon>
        <taxon>Pseudomonadati</taxon>
        <taxon>Pseudomonadota</taxon>
        <taxon>Acidithiobacillia</taxon>
        <taxon>Acidithiobacillales</taxon>
        <taxon>Acidithiobacillaceae</taxon>
        <taxon>Acidithiobacillus</taxon>
    </lineage>
</organism>
<dbReference type="InterPro" id="IPR000119">
    <property type="entry name" value="Hist_DNA-bd"/>
</dbReference>
<accession>A0A2W1KFU5</accession>
<dbReference type="PROSITE" id="PS00045">
    <property type="entry name" value="HISTONE_LIKE"/>
    <property type="match status" value="1"/>
</dbReference>
<evidence type="ECO:0000256" key="4">
    <source>
        <dbReference type="ARBA" id="ARBA00023015"/>
    </source>
</evidence>
<dbReference type="GO" id="GO:0005829">
    <property type="term" value="C:cytosol"/>
    <property type="evidence" value="ECO:0007669"/>
    <property type="project" value="TreeGrafter"/>
</dbReference>
<dbReference type="EMBL" id="QKQP01000002">
    <property type="protein sequence ID" value="PZD81252.1"/>
    <property type="molecule type" value="Genomic_DNA"/>
</dbReference>
<keyword evidence="6" id="KW-0804">Transcription</keyword>
<dbReference type="InterPro" id="IPR005684">
    <property type="entry name" value="IHF_alpha"/>
</dbReference>
<comment type="similarity">
    <text evidence="1 8">Belongs to the bacterial histone-like protein family.</text>
</comment>
<dbReference type="Pfam" id="PF00216">
    <property type="entry name" value="Bac_DNA_binding"/>
    <property type="match status" value="1"/>
</dbReference>
<name>A0A2W1KFU5_ACIFR</name>
<dbReference type="Gene3D" id="4.10.520.10">
    <property type="entry name" value="IHF-like DNA-binding proteins"/>
    <property type="match status" value="1"/>
</dbReference>
<dbReference type="CDD" id="cd13835">
    <property type="entry name" value="IHF_A"/>
    <property type="match status" value="1"/>
</dbReference>
<dbReference type="GO" id="GO:0006417">
    <property type="term" value="P:regulation of translation"/>
    <property type="evidence" value="ECO:0007669"/>
    <property type="project" value="UniProtKB-KW"/>
</dbReference>
<dbReference type="RefSeq" id="WP_012536623.1">
    <property type="nucleotide sequence ID" value="NZ_AP025160.1"/>
</dbReference>
<protein>
    <recommendedName>
        <fullName evidence="2">Integration host factor subunit alpha</fullName>
    </recommendedName>
</protein>